<reference evidence="1 2" key="1">
    <citation type="journal article" date="2018" name="IMA Fungus">
        <title>IMA Genome-F 9: Draft genome sequence of Annulohypoxylon stygium, Aspergillus mulundensis, Berkeleyomyces basicola (syn. Thielaviopsis basicola), Ceratocystis smalleyi, two Cercospora beticola strains, Coleophoma cylindrospora, Fusarium fracticaudum, Phialophora cf. hyalina, and Morchella septimelata.</title>
        <authorList>
            <person name="Wingfield B.D."/>
            <person name="Bills G.F."/>
            <person name="Dong Y."/>
            <person name="Huang W."/>
            <person name="Nel W.J."/>
            <person name="Swalarsk-Parry B.S."/>
            <person name="Vaghefi N."/>
            <person name="Wilken P.M."/>
            <person name="An Z."/>
            <person name="de Beer Z.W."/>
            <person name="De Vos L."/>
            <person name="Chen L."/>
            <person name="Duong T.A."/>
            <person name="Gao Y."/>
            <person name="Hammerbacher A."/>
            <person name="Kikkert J.R."/>
            <person name="Li Y."/>
            <person name="Li H."/>
            <person name="Li K."/>
            <person name="Li Q."/>
            <person name="Liu X."/>
            <person name="Ma X."/>
            <person name="Naidoo K."/>
            <person name="Pethybridge S.J."/>
            <person name="Sun J."/>
            <person name="Steenkamp E.T."/>
            <person name="van der Nest M.A."/>
            <person name="van Wyk S."/>
            <person name="Wingfield M.J."/>
            <person name="Xiong C."/>
            <person name="Yue Q."/>
            <person name="Zhang X."/>
        </authorList>
    </citation>
    <scope>NUCLEOTIDE SEQUENCE [LARGE SCALE GENOMIC DNA]</scope>
    <source>
        <strain evidence="1 2">BP6252</strain>
    </source>
</reference>
<gene>
    <name evidence="1" type="ORF">BP6252_11777</name>
</gene>
<dbReference type="OrthoDB" id="3525185at2759"/>
<accession>A0A3D8QLK7</accession>
<keyword evidence="2" id="KW-1185">Reference proteome</keyword>
<name>A0A3D8QLK7_9HELO</name>
<dbReference type="InterPro" id="IPR053178">
    <property type="entry name" value="Osmoadaptation_assoc"/>
</dbReference>
<dbReference type="STRING" id="1849047.A0A3D8QLK7"/>
<sequence>MVFGRAHGSQEAKLESFRLYGEALPKLRAAVEGIKQAWDFSTLVLITMLSMYELVSHRAGFGWGYHAQALATMIELRGPWRHKKFPEKSVFLEHRMILLSQAICSRRKSFLARKIWKEVPWEDDLASKQPIDYLLDILCDISGLIEDIDRAERVGRAYEENLDQLIIQSFRDINKWWQQWEAHIADSCEEVTTDPKSTIMVDEDGILFPTLFEYKNFFTAYTTCIYNAVRIQLLLLWEILTRAAPHTAEPQLGLDEPNNTPLLGITSDARGLAREIFQSLEYCHLQSKHHFGTFCLLFPVDFAYGSLGLNSRESRWLLGNNATEFARFGGYEPGTMNHKLVPQYRFNVPQSGQGTLRHKPLNENTKLNSVVLD</sequence>
<dbReference type="Proteomes" id="UP000256645">
    <property type="component" value="Unassembled WGS sequence"/>
</dbReference>
<dbReference type="PANTHER" id="PTHR38111">
    <property type="entry name" value="ZN(2)-C6 FUNGAL-TYPE DOMAIN-CONTAINING PROTEIN-RELATED"/>
    <property type="match status" value="1"/>
</dbReference>
<dbReference type="PANTHER" id="PTHR38111:SF2">
    <property type="entry name" value="FINGER DOMAIN PROTEIN, PUTATIVE (AFU_ORTHOLOGUE AFUA_1G01560)-RELATED"/>
    <property type="match status" value="1"/>
</dbReference>
<comment type="caution">
    <text evidence="1">The sequence shown here is derived from an EMBL/GenBank/DDBJ whole genome shotgun (WGS) entry which is preliminary data.</text>
</comment>
<dbReference type="AlphaFoldDB" id="A0A3D8QLK7"/>
<organism evidence="1 2">
    <name type="scientific">Coleophoma cylindrospora</name>
    <dbReference type="NCBI Taxonomy" id="1849047"/>
    <lineage>
        <taxon>Eukaryota</taxon>
        <taxon>Fungi</taxon>
        <taxon>Dikarya</taxon>
        <taxon>Ascomycota</taxon>
        <taxon>Pezizomycotina</taxon>
        <taxon>Leotiomycetes</taxon>
        <taxon>Helotiales</taxon>
        <taxon>Dermateaceae</taxon>
        <taxon>Coleophoma</taxon>
    </lineage>
</organism>
<dbReference type="EMBL" id="PDLM01000014">
    <property type="protein sequence ID" value="RDW62344.1"/>
    <property type="molecule type" value="Genomic_DNA"/>
</dbReference>
<protein>
    <submittedName>
        <fullName evidence="1">Uncharacterized protein</fullName>
    </submittedName>
</protein>
<proteinExistence type="predicted"/>
<evidence type="ECO:0000313" key="1">
    <source>
        <dbReference type="EMBL" id="RDW62344.1"/>
    </source>
</evidence>
<evidence type="ECO:0000313" key="2">
    <source>
        <dbReference type="Proteomes" id="UP000256645"/>
    </source>
</evidence>